<reference evidence="1 2" key="1">
    <citation type="submission" date="2024-06" db="EMBL/GenBank/DDBJ databases">
        <authorList>
            <person name="Li F."/>
        </authorList>
    </citation>
    <scope>NUCLEOTIDE SEQUENCE [LARGE SCALE GENOMIC DNA]</scope>
    <source>
        <strain evidence="1 2">GXAS 311</strain>
    </source>
</reference>
<evidence type="ECO:0000313" key="2">
    <source>
        <dbReference type="Proteomes" id="UP001548189"/>
    </source>
</evidence>
<comment type="caution">
    <text evidence="1">The sequence shown here is derived from an EMBL/GenBank/DDBJ whole genome shotgun (WGS) entry which is preliminary data.</text>
</comment>
<sequence>MIHSCASFFSKIMQHWLPDAFLIAVILSFVVFICGIVGQDQSPIQMANHWGNGLWNLLGFSMQMILILVLGHTLAMSQPVKSLLAAMAKLASSPAQAIILVSLVSIIAAWINWGFGLVVGALVAREVAAHLNTQNKPVHFPLLIASAYSGFLVWHGGLSASIPLKLASSNQDALNALLNGQVISVAQTIFSTENLIIVLALCICLPLLNRLMLPKSNIIALNEPQPIPITIDRANLSPAEKLEHSPVMNLGMVLICGMFLYDYFQSGKGLNLNIINLILLTTGLLLHVNPHNYLNAFKQAMQGASGIALQFPIYAGLMGMMAQSGLADAISQWFVNHSSQDSFPLLTFISAGVVNFFVPSGGGQWAVQAPIVIPAAQALSVPINHAAMAVAWGDAWTNMIQPFWALPLLAIAGLNIRQIMGYCTVIFIFSGVLIGGLIYWLF</sequence>
<dbReference type="Proteomes" id="UP001548189">
    <property type="component" value="Unassembled WGS sequence"/>
</dbReference>
<protein>
    <submittedName>
        <fullName evidence="1">TIGR00366 family protein</fullName>
    </submittedName>
</protein>
<proteinExistence type="predicted"/>
<dbReference type="EMBL" id="JBEVCJ010000014">
    <property type="protein sequence ID" value="MET1255902.1"/>
    <property type="molecule type" value="Genomic_DNA"/>
</dbReference>
<evidence type="ECO:0000313" key="1">
    <source>
        <dbReference type="EMBL" id="MET1255902.1"/>
    </source>
</evidence>
<dbReference type="Pfam" id="PF02667">
    <property type="entry name" value="SCFA_trans"/>
    <property type="match status" value="1"/>
</dbReference>
<dbReference type="PANTHER" id="PTHR41983:SF2">
    <property type="entry name" value="SHORT-CHAIN FATTY ACID TRANSPORTER-RELATED"/>
    <property type="match status" value="1"/>
</dbReference>
<accession>A0ABV2BVD9</accession>
<keyword evidence="2" id="KW-1185">Reference proteome</keyword>
<gene>
    <name evidence="1" type="ORF">ABVT43_12250</name>
</gene>
<organism evidence="1 2">
    <name type="scientific">Aliikangiella maris</name>
    <dbReference type="NCBI Taxonomy" id="3162458"/>
    <lineage>
        <taxon>Bacteria</taxon>
        <taxon>Pseudomonadati</taxon>
        <taxon>Pseudomonadota</taxon>
        <taxon>Gammaproteobacteria</taxon>
        <taxon>Oceanospirillales</taxon>
        <taxon>Pleioneaceae</taxon>
        <taxon>Aliikangiella</taxon>
    </lineage>
</organism>
<dbReference type="InterPro" id="IPR006160">
    <property type="entry name" value="SCFA_transpt_AtoE"/>
</dbReference>
<name>A0ABV2BVD9_9GAMM</name>
<dbReference type="PANTHER" id="PTHR41983">
    <property type="entry name" value="SHORT-CHAIN FATTY ACID TRANSPORTER-RELATED"/>
    <property type="match status" value="1"/>
</dbReference>